<sequence length="425" mass="47054">MFNKKNNFLKKIDVNENIFKKSLYGCLILPLMAVSLTSWSANFTQQGTGVSDDVAGLFAVHEIVLNTGDGSVTNPFDTNVTITFKSADKSITVNGFYDGGNTWRARTYIDVMGNWSWTSRSGDPGLNGKNGSFSANESPLPGKLRKHSRNLQQWMGDNKQPILAMSDTPYLLFNDACLADFNAACNENLFHRYIEQVSAKGINLLRVGIGGGYSRWVPGARASNGRYPRANWIHDGLNYNRFDLQQLQKTDERLAWLLDNYPGIYITSHLLPKDNTPGNRWYADLSAAQRHKTIKYLVARYAAWPQLLFLIERDVLHTCAGSGKPPVGCVDQNASTRNNLKLSREVGACIAQKNVRNDSCNSTTDVISDPWGTMLGSSEKPREPNLLTTPSDFSIWSTFLEVQSLGGIDGSAVDEYYGPANGLAQ</sequence>
<evidence type="ECO:0000313" key="2">
    <source>
        <dbReference type="EMBL" id="VAW69389.1"/>
    </source>
</evidence>
<name>A0A3B0Y5D2_9ZZZZ</name>
<dbReference type="AlphaFoldDB" id="A0A3B0Y5D2"/>
<gene>
    <name evidence="2" type="ORF">MNBD_GAMMA10-765</name>
</gene>
<protein>
    <recommendedName>
        <fullName evidence="1">DUF5060 domain-containing protein</fullName>
    </recommendedName>
</protein>
<feature type="non-terminal residue" evidence="2">
    <location>
        <position position="425"/>
    </location>
</feature>
<organism evidence="2">
    <name type="scientific">hydrothermal vent metagenome</name>
    <dbReference type="NCBI Taxonomy" id="652676"/>
    <lineage>
        <taxon>unclassified sequences</taxon>
        <taxon>metagenomes</taxon>
        <taxon>ecological metagenomes</taxon>
    </lineage>
</organism>
<proteinExistence type="predicted"/>
<dbReference type="Pfam" id="PF16586">
    <property type="entry name" value="DUF5060"/>
    <property type="match status" value="1"/>
</dbReference>
<reference evidence="2" key="1">
    <citation type="submission" date="2018-06" db="EMBL/GenBank/DDBJ databases">
        <authorList>
            <person name="Zhirakovskaya E."/>
        </authorList>
    </citation>
    <scope>NUCLEOTIDE SEQUENCE</scope>
</reference>
<dbReference type="InterPro" id="IPR013783">
    <property type="entry name" value="Ig-like_fold"/>
</dbReference>
<accession>A0A3B0Y5D2</accession>
<dbReference type="Gene3D" id="2.60.40.10">
    <property type="entry name" value="Immunoglobulins"/>
    <property type="match status" value="1"/>
</dbReference>
<dbReference type="Gene3D" id="3.20.20.80">
    <property type="entry name" value="Glycosidases"/>
    <property type="match status" value="1"/>
</dbReference>
<dbReference type="EMBL" id="UOFJ01000422">
    <property type="protein sequence ID" value="VAW69389.1"/>
    <property type="molecule type" value="Genomic_DNA"/>
</dbReference>
<dbReference type="InterPro" id="IPR032260">
    <property type="entry name" value="DUF5060"/>
</dbReference>
<evidence type="ECO:0000259" key="1">
    <source>
        <dbReference type="Pfam" id="PF16586"/>
    </source>
</evidence>
<feature type="domain" description="DUF5060" evidence="1">
    <location>
        <begin position="59"/>
        <end position="121"/>
    </location>
</feature>